<proteinExistence type="inferred from homology"/>
<name>A0AB39UV48_9GAMM</name>
<dbReference type="PANTHER" id="PTHR43133:SF64">
    <property type="entry name" value="ECF SIGMA FACTOR"/>
    <property type="match status" value="1"/>
</dbReference>
<sequence length="175" mass="20339">MNRFLASIEKKAYNMALMATGHREDALDIVQDAMLTLVRRYGDRPRDEWKPLFYRILNNRIMDHYRRSKVRRIMGGWRDWFRHHDEEDGPEPGPDAVAGPSPDPARQLESEQALDRLAEVIRELPPRQQQAFLLRTLEGMDVRETAAAMGCSEGSVKTHLSRAMQHLNTRMEGWL</sequence>
<feature type="domain" description="RNA polymerase sigma-70 region 2" evidence="6">
    <location>
        <begin position="11"/>
        <end position="69"/>
    </location>
</feature>
<evidence type="ECO:0000256" key="3">
    <source>
        <dbReference type="ARBA" id="ARBA00023082"/>
    </source>
</evidence>
<protein>
    <submittedName>
        <fullName evidence="8">RNA polymerase sigma factor</fullName>
        <ecNumber evidence="8">2.7.7.6</ecNumber>
    </submittedName>
</protein>
<dbReference type="InterPro" id="IPR013249">
    <property type="entry name" value="RNA_pol_sigma70_r4_t2"/>
</dbReference>
<dbReference type="RefSeq" id="WP_369600862.1">
    <property type="nucleotide sequence ID" value="NZ_CP154858.1"/>
</dbReference>
<keyword evidence="8" id="KW-0548">Nucleotidyltransferase</keyword>
<gene>
    <name evidence="8" type="ORF">AAIA72_13650</name>
</gene>
<dbReference type="NCBIfam" id="TIGR02937">
    <property type="entry name" value="sigma70-ECF"/>
    <property type="match status" value="1"/>
</dbReference>
<keyword evidence="4" id="KW-0804">Transcription</keyword>
<dbReference type="GO" id="GO:0003899">
    <property type="term" value="F:DNA-directed RNA polymerase activity"/>
    <property type="evidence" value="ECO:0007669"/>
    <property type="project" value="UniProtKB-EC"/>
</dbReference>
<dbReference type="NCBIfam" id="NF006550">
    <property type="entry name" value="PRK09047.1"/>
    <property type="match status" value="1"/>
</dbReference>
<dbReference type="GO" id="GO:0016987">
    <property type="term" value="F:sigma factor activity"/>
    <property type="evidence" value="ECO:0007669"/>
    <property type="project" value="UniProtKB-KW"/>
</dbReference>
<dbReference type="Gene3D" id="1.10.10.10">
    <property type="entry name" value="Winged helix-like DNA-binding domain superfamily/Winged helix DNA-binding domain"/>
    <property type="match status" value="1"/>
</dbReference>
<dbReference type="PANTHER" id="PTHR43133">
    <property type="entry name" value="RNA POLYMERASE ECF-TYPE SIGMA FACTO"/>
    <property type="match status" value="1"/>
</dbReference>
<dbReference type="InterPro" id="IPR013325">
    <property type="entry name" value="RNA_pol_sigma_r2"/>
</dbReference>
<keyword evidence="8" id="KW-0808">Transferase</keyword>
<dbReference type="InterPro" id="IPR014284">
    <property type="entry name" value="RNA_pol_sigma-70_dom"/>
</dbReference>
<dbReference type="InterPro" id="IPR039425">
    <property type="entry name" value="RNA_pol_sigma-70-like"/>
</dbReference>
<accession>A0AB39UV48</accession>
<keyword evidence="3" id="KW-0731">Sigma factor</keyword>
<evidence type="ECO:0000313" key="8">
    <source>
        <dbReference type="EMBL" id="XDT71838.1"/>
    </source>
</evidence>
<evidence type="ECO:0000256" key="1">
    <source>
        <dbReference type="ARBA" id="ARBA00010641"/>
    </source>
</evidence>
<dbReference type="EMBL" id="CP154858">
    <property type="protein sequence ID" value="XDT71838.1"/>
    <property type="molecule type" value="Genomic_DNA"/>
</dbReference>
<evidence type="ECO:0000256" key="2">
    <source>
        <dbReference type="ARBA" id="ARBA00023015"/>
    </source>
</evidence>
<dbReference type="InterPro" id="IPR036388">
    <property type="entry name" value="WH-like_DNA-bd_sf"/>
</dbReference>
<evidence type="ECO:0000259" key="7">
    <source>
        <dbReference type="Pfam" id="PF08281"/>
    </source>
</evidence>
<dbReference type="InterPro" id="IPR013324">
    <property type="entry name" value="RNA_pol_sigma_r3/r4-like"/>
</dbReference>
<organism evidence="8">
    <name type="scientific">Thermohahella caldifontis</name>
    <dbReference type="NCBI Taxonomy" id="3142973"/>
    <lineage>
        <taxon>Bacteria</taxon>
        <taxon>Pseudomonadati</taxon>
        <taxon>Pseudomonadota</taxon>
        <taxon>Gammaproteobacteria</taxon>
        <taxon>Oceanospirillales</taxon>
        <taxon>Hahellaceae</taxon>
        <taxon>Thermohahella</taxon>
    </lineage>
</organism>
<dbReference type="Gene3D" id="1.10.1740.10">
    <property type="match status" value="1"/>
</dbReference>
<comment type="similarity">
    <text evidence="1">Belongs to the sigma-70 factor family. ECF subfamily.</text>
</comment>
<dbReference type="CDD" id="cd06171">
    <property type="entry name" value="Sigma70_r4"/>
    <property type="match status" value="1"/>
</dbReference>
<feature type="region of interest" description="Disordered" evidence="5">
    <location>
        <begin position="84"/>
        <end position="107"/>
    </location>
</feature>
<evidence type="ECO:0000256" key="4">
    <source>
        <dbReference type="ARBA" id="ARBA00023163"/>
    </source>
</evidence>
<evidence type="ECO:0000256" key="5">
    <source>
        <dbReference type="SAM" id="MobiDB-lite"/>
    </source>
</evidence>
<dbReference type="KEGG" id="tcd:AAIA72_13650"/>
<feature type="domain" description="RNA polymerase sigma factor 70 region 4 type 2" evidence="7">
    <location>
        <begin position="115"/>
        <end position="167"/>
    </location>
</feature>
<dbReference type="EC" id="2.7.7.6" evidence="8"/>
<dbReference type="InterPro" id="IPR007627">
    <property type="entry name" value="RNA_pol_sigma70_r2"/>
</dbReference>
<reference evidence="8" key="1">
    <citation type="submission" date="2024-05" db="EMBL/GenBank/DDBJ databases">
        <title>Genome sequencing of novel strain.</title>
        <authorList>
            <person name="Ganbat D."/>
            <person name="Ganbat S."/>
            <person name="Lee S.-J."/>
        </authorList>
    </citation>
    <scope>NUCLEOTIDE SEQUENCE</scope>
    <source>
        <strain evidence="8">SMD15-11</strain>
    </source>
</reference>
<dbReference type="SUPFAM" id="SSF88659">
    <property type="entry name" value="Sigma3 and sigma4 domains of RNA polymerase sigma factors"/>
    <property type="match status" value="1"/>
</dbReference>
<dbReference type="Pfam" id="PF04542">
    <property type="entry name" value="Sigma70_r2"/>
    <property type="match status" value="1"/>
</dbReference>
<dbReference type="Pfam" id="PF08281">
    <property type="entry name" value="Sigma70_r4_2"/>
    <property type="match status" value="1"/>
</dbReference>
<dbReference type="AlphaFoldDB" id="A0AB39UV48"/>
<evidence type="ECO:0000259" key="6">
    <source>
        <dbReference type="Pfam" id="PF04542"/>
    </source>
</evidence>
<dbReference type="GO" id="GO:0003677">
    <property type="term" value="F:DNA binding"/>
    <property type="evidence" value="ECO:0007669"/>
    <property type="project" value="InterPro"/>
</dbReference>
<keyword evidence="2" id="KW-0805">Transcription regulation</keyword>
<dbReference type="SUPFAM" id="SSF88946">
    <property type="entry name" value="Sigma2 domain of RNA polymerase sigma factors"/>
    <property type="match status" value="1"/>
</dbReference>
<dbReference type="GO" id="GO:0006352">
    <property type="term" value="P:DNA-templated transcription initiation"/>
    <property type="evidence" value="ECO:0007669"/>
    <property type="project" value="InterPro"/>
</dbReference>